<dbReference type="STRING" id="1122192.SAMN02745673_00980"/>
<feature type="compositionally biased region" description="Low complexity" evidence="1">
    <location>
        <begin position="18"/>
        <end position="30"/>
    </location>
</feature>
<organism evidence="4 5">
    <name type="scientific">Marinactinospora thermotolerans DSM 45154</name>
    <dbReference type="NCBI Taxonomy" id="1122192"/>
    <lineage>
        <taxon>Bacteria</taxon>
        <taxon>Bacillati</taxon>
        <taxon>Actinomycetota</taxon>
        <taxon>Actinomycetes</taxon>
        <taxon>Streptosporangiales</taxon>
        <taxon>Nocardiopsidaceae</taxon>
        <taxon>Marinactinospora</taxon>
    </lineage>
</organism>
<evidence type="ECO:0000259" key="2">
    <source>
        <dbReference type="Pfam" id="PF09664"/>
    </source>
</evidence>
<dbReference type="InterPro" id="IPR024465">
    <property type="entry name" value="DUF2399"/>
</dbReference>
<keyword evidence="5" id="KW-1185">Reference proteome</keyword>
<accession>A0A1T4M791</accession>
<dbReference type="EMBL" id="FUWS01000002">
    <property type="protein sequence ID" value="SJZ62890.1"/>
    <property type="molecule type" value="Genomic_DNA"/>
</dbReference>
<proteinExistence type="predicted"/>
<sequence length="482" mass="52313">MRPHDVERQRIRARGVSGAPPAGDAGRAPAAPVERLPAYLRAFYAKAELAEFWTRARRHVEGRRAGIDPDGRPSKVGVSVTAETRGVVQQLPGAERGRDERPAQVRVDLTALARKLRDEHGVDLADLIAEHTGGAPLVHRPAQKRVRRERAARVRERFLGELERTDLAGAAWTSEWLDWLTRGLTEETAAERVRLARHACDVLARIHLDPDRPAESVLGLAELAHAEARGGSHGLEERRAPLATLVLRAAAFAHGRSWSDRAEDVRTLWERCGVSTGSPTTTVSARGLLFTGDHPWARNLGERVRLGHALHLDRDDLRVARGLPALITPGTVVAVCENPLVLEYAARAGARCPLVCVGGQFSTLALDWLRLLAESGARLRYHGDFDWAGLHIATRVLRLPGARPWRMSAADHAAALAGLDPDRLPPLGPGGAACPWDPALPEVMRAAGVVVEEECPPVRAALVADLTAWGRERSPHGRPGAG</sequence>
<feature type="domain" description="DUF2399" evidence="2">
    <location>
        <begin position="325"/>
        <end position="455"/>
    </location>
</feature>
<feature type="domain" description="Conserved hypothetical protein CHP02679 N terminus" evidence="3">
    <location>
        <begin position="80"/>
        <end position="287"/>
    </location>
</feature>
<evidence type="ECO:0000256" key="1">
    <source>
        <dbReference type="SAM" id="MobiDB-lite"/>
    </source>
</evidence>
<evidence type="ECO:0000259" key="3">
    <source>
        <dbReference type="Pfam" id="PF11796"/>
    </source>
</evidence>
<dbReference type="InterPro" id="IPR024466">
    <property type="entry name" value="CHP02679_N"/>
</dbReference>
<evidence type="ECO:0000313" key="4">
    <source>
        <dbReference type="EMBL" id="SJZ62890.1"/>
    </source>
</evidence>
<protein>
    <submittedName>
        <fullName evidence="4">TIGR02679 family protein</fullName>
    </submittedName>
</protein>
<dbReference type="AlphaFoldDB" id="A0A1T4M791"/>
<feature type="region of interest" description="Disordered" evidence="1">
    <location>
        <begin position="1"/>
        <end position="30"/>
    </location>
</feature>
<dbReference type="Proteomes" id="UP000190637">
    <property type="component" value="Unassembled WGS sequence"/>
</dbReference>
<feature type="compositionally biased region" description="Basic and acidic residues" evidence="1">
    <location>
        <begin position="1"/>
        <end position="10"/>
    </location>
</feature>
<dbReference type="Pfam" id="PF11796">
    <property type="entry name" value="DUF3323"/>
    <property type="match status" value="1"/>
</dbReference>
<name>A0A1T4M791_9ACTN</name>
<gene>
    <name evidence="4" type="ORF">SAMN02745673_00980</name>
</gene>
<reference evidence="4 5" key="1">
    <citation type="submission" date="2017-02" db="EMBL/GenBank/DDBJ databases">
        <authorList>
            <person name="Peterson S.W."/>
        </authorList>
    </citation>
    <scope>NUCLEOTIDE SEQUENCE [LARGE SCALE GENOMIC DNA]</scope>
    <source>
        <strain evidence="4 5">DSM 45154</strain>
    </source>
</reference>
<dbReference type="Pfam" id="PF09664">
    <property type="entry name" value="DUF2399"/>
    <property type="match status" value="1"/>
</dbReference>
<evidence type="ECO:0000313" key="5">
    <source>
        <dbReference type="Proteomes" id="UP000190637"/>
    </source>
</evidence>